<name>A0A151MGX0_ALLMI</name>
<proteinExistence type="predicted"/>
<dbReference type="AlphaFoldDB" id="A0A151MGX0"/>
<reference evidence="1 2" key="1">
    <citation type="journal article" date="2012" name="Genome Biol.">
        <title>Sequencing three crocodilian genomes to illuminate the evolution of archosaurs and amniotes.</title>
        <authorList>
            <person name="St John J.A."/>
            <person name="Braun E.L."/>
            <person name="Isberg S.R."/>
            <person name="Miles L.G."/>
            <person name="Chong A.Y."/>
            <person name="Gongora J."/>
            <person name="Dalzell P."/>
            <person name="Moran C."/>
            <person name="Bed'hom B."/>
            <person name="Abzhanov A."/>
            <person name="Burgess S.C."/>
            <person name="Cooksey A.M."/>
            <person name="Castoe T.A."/>
            <person name="Crawford N.G."/>
            <person name="Densmore L.D."/>
            <person name="Drew J.C."/>
            <person name="Edwards S.V."/>
            <person name="Faircloth B.C."/>
            <person name="Fujita M.K."/>
            <person name="Greenwold M.J."/>
            <person name="Hoffmann F.G."/>
            <person name="Howard J.M."/>
            <person name="Iguchi T."/>
            <person name="Janes D.E."/>
            <person name="Khan S.Y."/>
            <person name="Kohno S."/>
            <person name="de Koning A.J."/>
            <person name="Lance S.L."/>
            <person name="McCarthy F.M."/>
            <person name="McCormack J.E."/>
            <person name="Merchant M.E."/>
            <person name="Peterson D.G."/>
            <person name="Pollock D.D."/>
            <person name="Pourmand N."/>
            <person name="Raney B.J."/>
            <person name="Roessler K.A."/>
            <person name="Sanford J.R."/>
            <person name="Sawyer R.H."/>
            <person name="Schmidt C.J."/>
            <person name="Triplett E.W."/>
            <person name="Tuberville T.D."/>
            <person name="Venegas-Anaya M."/>
            <person name="Howard J.T."/>
            <person name="Jarvis E.D."/>
            <person name="Guillette L.J.Jr."/>
            <person name="Glenn T.C."/>
            <person name="Green R.E."/>
            <person name="Ray D.A."/>
        </authorList>
    </citation>
    <scope>NUCLEOTIDE SEQUENCE [LARGE SCALE GENOMIC DNA]</scope>
    <source>
        <strain evidence="1">KSC_2009_1</strain>
    </source>
</reference>
<keyword evidence="2" id="KW-1185">Reference proteome</keyword>
<comment type="caution">
    <text evidence="1">The sequence shown here is derived from an EMBL/GenBank/DDBJ whole genome shotgun (WGS) entry which is preliminary data.</text>
</comment>
<protein>
    <submittedName>
        <fullName evidence="1">Uncharacterized protein</fullName>
    </submittedName>
</protein>
<gene>
    <name evidence="1" type="ORF">Y1Q_0002370</name>
</gene>
<organism evidence="1 2">
    <name type="scientific">Alligator mississippiensis</name>
    <name type="common">American alligator</name>
    <dbReference type="NCBI Taxonomy" id="8496"/>
    <lineage>
        <taxon>Eukaryota</taxon>
        <taxon>Metazoa</taxon>
        <taxon>Chordata</taxon>
        <taxon>Craniata</taxon>
        <taxon>Vertebrata</taxon>
        <taxon>Euteleostomi</taxon>
        <taxon>Archelosauria</taxon>
        <taxon>Archosauria</taxon>
        <taxon>Crocodylia</taxon>
        <taxon>Alligatoridae</taxon>
        <taxon>Alligatorinae</taxon>
        <taxon>Alligator</taxon>
    </lineage>
</organism>
<evidence type="ECO:0000313" key="1">
    <source>
        <dbReference type="EMBL" id="KYO23758.1"/>
    </source>
</evidence>
<accession>A0A151MGX0</accession>
<dbReference type="EMBL" id="AKHW03006178">
    <property type="protein sequence ID" value="KYO23758.1"/>
    <property type="molecule type" value="Genomic_DNA"/>
</dbReference>
<evidence type="ECO:0000313" key="2">
    <source>
        <dbReference type="Proteomes" id="UP000050525"/>
    </source>
</evidence>
<sequence length="92" mass="9973">MHQVTLMDIVIHLAPHILQPSLTPEKQVSIAIMKLATPGSLCYVTSQFSIGKSMTGDVIQKVCLVIQKVLAKCFICLINPQAWPSLRGGKSG</sequence>
<dbReference type="Proteomes" id="UP000050525">
    <property type="component" value="Unassembled WGS sequence"/>
</dbReference>